<reference evidence="1 2" key="1">
    <citation type="journal article" date="2010" name="Nat. Biotechnol.">
        <title>Genome sequence of the model mushroom Schizophyllum commune.</title>
        <authorList>
            <person name="Ohm R.A."/>
            <person name="de Jong J.F."/>
            <person name="Lugones L.G."/>
            <person name="Aerts A."/>
            <person name="Kothe E."/>
            <person name="Stajich J.E."/>
            <person name="de Vries R.P."/>
            <person name="Record E."/>
            <person name="Levasseur A."/>
            <person name="Baker S.E."/>
            <person name="Bartholomew K.A."/>
            <person name="Coutinho P.M."/>
            <person name="Erdmann S."/>
            <person name="Fowler T.J."/>
            <person name="Gathman A.C."/>
            <person name="Lombard V."/>
            <person name="Henrissat B."/>
            <person name="Knabe N."/>
            <person name="Kuees U."/>
            <person name="Lilly W.W."/>
            <person name="Lindquist E."/>
            <person name="Lucas S."/>
            <person name="Magnuson J.K."/>
            <person name="Piumi F."/>
            <person name="Raudaskoski M."/>
            <person name="Salamov A."/>
            <person name="Schmutz J."/>
            <person name="Schwarze F.W.M.R."/>
            <person name="vanKuyk P.A."/>
            <person name="Horton J.S."/>
            <person name="Grigoriev I.V."/>
            <person name="Woesten H.A.B."/>
        </authorList>
    </citation>
    <scope>NUCLEOTIDE SEQUENCE [LARGE SCALE GENOMIC DNA]</scope>
    <source>
        <strain evidence="2">H4-8 / FGSC 9210</strain>
    </source>
</reference>
<dbReference type="EMBL" id="GL377303">
    <property type="protein sequence ID" value="EFJ01322.1"/>
    <property type="molecule type" value="Genomic_DNA"/>
</dbReference>
<keyword evidence="2" id="KW-1185">Reference proteome</keyword>
<proteinExistence type="predicted"/>
<organism evidence="2">
    <name type="scientific">Schizophyllum commune (strain H4-8 / FGSC 9210)</name>
    <name type="common">Split gill fungus</name>
    <dbReference type="NCBI Taxonomy" id="578458"/>
    <lineage>
        <taxon>Eukaryota</taxon>
        <taxon>Fungi</taxon>
        <taxon>Dikarya</taxon>
        <taxon>Basidiomycota</taxon>
        <taxon>Agaricomycotina</taxon>
        <taxon>Agaricomycetes</taxon>
        <taxon>Agaricomycetidae</taxon>
        <taxon>Agaricales</taxon>
        <taxon>Schizophyllaceae</taxon>
        <taxon>Schizophyllum</taxon>
    </lineage>
</organism>
<accession>D8PTI0</accession>
<dbReference type="InParanoid" id="D8PTI0"/>
<protein>
    <submittedName>
        <fullName evidence="1">Expressed protein</fullName>
    </submittedName>
</protein>
<dbReference type="HOGENOM" id="CLU_2607366_0_0_1"/>
<evidence type="ECO:0000313" key="1">
    <source>
        <dbReference type="EMBL" id="EFJ01322.1"/>
    </source>
</evidence>
<evidence type="ECO:0000313" key="2">
    <source>
        <dbReference type="Proteomes" id="UP000007431"/>
    </source>
</evidence>
<gene>
    <name evidence="1" type="ORF">SCHCODRAFT_84641</name>
</gene>
<name>D8PTI0_SCHCM</name>
<dbReference type="Proteomes" id="UP000007431">
    <property type="component" value="Unassembled WGS sequence"/>
</dbReference>
<sequence length="79" mass="9269">MGCYKLPLPHELHLHWDAYELHCLPRALVYFILLHASSYSRTFMLHHAPPFNIHQSIGLVVQRTDNSTYRAHVSHLLRP</sequence>
<dbReference type="AlphaFoldDB" id="D8PTI0"/>